<sequence>MSETKKYQASNLNLDSLVQAVKDWLQSQNFTVQSQNVHGGGKLIQARQEQLWRNATGMASALNIVLRQENSDLFVEIGTGKWSENIDKAIATTVGIFFLWPFMATAAVGFWKQNQVPKRTFEFIEQFIDTDGENSAELIQTEISNFESLQSQSDKVSAEPVSAGTISNRSYQFCASCGETLPEGARFCSNCGAKIE</sequence>
<keyword evidence="4" id="KW-1185">Reference proteome</keyword>
<keyword evidence="1" id="KW-1133">Transmembrane helix</keyword>
<evidence type="ECO:0000259" key="2">
    <source>
        <dbReference type="Pfam" id="PF13240"/>
    </source>
</evidence>
<dbReference type="Pfam" id="PF13240">
    <property type="entry name" value="Zn_Ribbon_1"/>
    <property type="match status" value="1"/>
</dbReference>
<feature type="transmembrane region" description="Helical" evidence="1">
    <location>
        <begin position="89"/>
        <end position="111"/>
    </location>
</feature>
<keyword evidence="1" id="KW-0472">Membrane</keyword>
<keyword evidence="1" id="KW-0812">Transmembrane</keyword>
<dbReference type="InterPro" id="IPR026870">
    <property type="entry name" value="Zinc_ribbon_dom"/>
</dbReference>
<reference evidence="3" key="1">
    <citation type="submission" date="2020-10" db="EMBL/GenBank/DDBJ databases">
        <authorList>
            <person name="Castelo-Branco R."/>
            <person name="Eusebio N."/>
            <person name="Adriana R."/>
            <person name="Vieira A."/>
            <person name="Brugerolle De Fraissinette N."/>
            <person name="Rezende De Castro R."/>
            <person name="Schneider M.P."/>
            <person name="Vasconcelos V."/>
            <person name="Leao P.N."/>
        </authorList>
    </citation>
    <scope>NUCLEOTIDE SEQUENCE</scope>
    <source>
        <strain evidence="3">LEGE 07310</strain>
    </source>
</reference>
<comment type="caution">
    <text evidence="3">The sequence shown here is derived from an EMBL/GenBank/DDBJ whole genome shotgun (WGS) entry which is preliminary data.</text>
</comment>
<feature type="domain" description="Zinc-ribbon" evidence="2">
    <location>
        <begin position="173"/>
        <end position="195"/>
    </location>
</feature>
<evidence type="ECO:0000313" key="4">
    <source>
        <dbReference type="Proteomes" id="UP000636505"/>
    </source>
</evidence>
<dbReference type="AlphaFoldDB" id="A0A8J7A8G1"/>
<name>A0A8J7A8G1_9CYAN</name>
<organism evidence="3 4">
    <name type="scientific">Vasconcelosia minhoensis LEGE 07310</name>
    <dbReference type="NCBI Taxonomy" id="915328"/>
    <lineage>
        <taxon>Bacteria</taxon>
        <taxon>Bacillati</taxon>
        <taxon>Cyanobacteriota</taxon>
        <taxon>Cyanophyceae</taxon>
        <taxon>Nodosilineales</taxon>
        <taxon>Cymatolegaceae</taxon>
        <taxon>Vasconcelosia</taxon>
        <taxon>Vasconcelosia minhoensis</taxon>
    </lineage>
</organism>
<evidence type="ECO:0000313" key="3">
    <source>
        <dbReference type="EMBL" id="MBE9075881.1"/>
    </source>
</evidence>
<gene>
    <name evidence="3" type="ORF">IQ241_00975</name>
</gene>
<dbReference type="EMBL" id="JADEXG010000001">
    <property type="protein sequence ID" value="MBE9075881.1"/>
    <property type="molecule type" value="Genomic_DNA"/>
</dbReference>
<dbReference type="RefSeq" id="WP_193904526.1">
    <property type="nucleotide sequence ID" value="NZ_JADEXG010000001.1"/>
</dbReference>
<dbReference type="Proteomes" id="UP000636505">
    <property type="component" value="Unassembled WGS sequence"/>
</dbReference>
<evidence type="ECO:0000256" key="1">
    <source>
        <dbReference type="SAM" id="Phobius"/>
    </source>
</evidence>
<accession>A0A8J7A8G1</accession>
<proteinExistence type="predicted"/>
<protein>
    <submittedName>
        <fullName evidence="3">Zinc-ribbon domain-containing protein</fullName>
    </submittedName>
</protein>